<feature type="compositionally biased region" description="Polar residues" evidence="1">
    <location>
        <begin position="1"/>
        <end position="15"/>
    </location>
</feature>
<evidence type="ECO:0000313" key="2">
    <source>
        <dbReference type="EMBL" id="KAJ5213666.1"/>
    </source>
</evidence>
<evidence type="ECO:0000313" key="3">
    <source>
        <dbReference type="Proteomes" id="UP001150942"/>
    </source>
</evidence>
<feature type="region of interest" description="Disordered" evidence="1">
    <location>
        <begin position="55"/>
        <end position="89"/>
    </location>
</feature>
<accession>A0A9W9T8W1</accession>
<dbReference type="EMBL" id="JAPQKQ010000001">
    <property type="protein sequence ID" value="KAJ5213666.1"/>
    <property type="molecule type" value="Genomic_DNA"/>
</dbReference>
<name>A0A9W9T8W1_9EURO</name>
<dbReference type="Proteomes" id="UP001150942">
    <property type="component" value="Unassembled WGS sequence"/>
</dbReference>
<proteinExistence type="predicted"/>
<protein>
    <submittedName>
        <fullName evidence="2">Uncharacterized protein</fullName>
    </submittedName>
</protein>
<gene>
    <name evidence="2" type="ORF">N7449_000835</name>
</gene>
<keyword evidence="3" id="KW-1185">Reference proteome</keyword>
<reference evidence="2" key="1">
    <citation type="submission" date="2022-11" db="EMBL/GenBank/DDBJ databases">
        <authorList>
            <person name="Petersen C."/>
        </authorList>
    </citation>
    <scope>NUCLEOTIDE SEQUENCE</scope>
    <source>
        <strain evidence="2">IBT 20477</strain>
    </source>
</reference>
<dbReference type="OrthoDB" id="4359717at2759"/>
<sequence length="122" mass="13539">MKRQKQSCLKQTIPASTREIPTAVRQTPATPAPRLNALPHTSPTLTTLSTTIFMDAQSPTTGSQPNQKLSLGSETQGSGPRSTSDVHCHSGWSIRRLLSRRGSRKYSVLEREPNRLRKRMSD</sequence>
<comment type="caution">
    <text evidence="2">The sequence shown here is derived from an EMBL/GenBank/DDBJ whole genome shotgun (WGS) entry which is preliminary data.</text>
</comment>
<evidence type="ECO:0000256" key="1">
    <source>
        <dbReference type="SAM" id="MobiDB-lite"/>
    </source>
</evidence>
<feature type="compositionally biased region" description="Polar residues" evidence="1">
    <location>
        <begin position="57"/>
        <end position="85"/>
    </location>
</feature>
<organism evidence="2 3">
    <name type="scientific">Penicillium cf. viridicatum</name>
    <dbReference type="NCBI Taxonomy" id="2972119"/>
    <lineage>
        <taxon>Eukaryota</taxon>
        <taxon>Fungi</taxon>
        <taxon>Dikarya</taxon>
        <taxon>Ascomycota</taxon>
        <taxon>Pezizomycotina</taxon>
        <taxon>Eurotiomycetes</taxon>
        <taxon>Eurotiomycetidae</taxon>
        <taxon>Eurotiales</taxon>
        <taxon>Aspergillaceae</taxon>
        <taxon>Penicillium</taxon>
    </lineage>
</organism>
<reference evidence="2" key="2">
    <citation type="journal article" date="2023" name="IMA Fungus">
        <title>Comparative genomic study of the Penicillium genus elucidates a diverse pangenome and 15 lateral gene transfer events.</title>
        <authorList>
            <person name="Petersen C."/>
            <person name="Sorensen T."/>
            <person name="Nielsen M.R."/>
            <person name="Sondergaard T.E."/>
            <person name="Sorensen J.L."/>
            <person name="Fitzpatrick D.A."/>
            <person name="Frisvad J.C."/>
            <person name="Nielsen K.L."/>
        </authorList>
    </citation>
    <scope>NUCLEOTIDE SEQUENCE</scope>
    <source>
        <strain evidence="2">IBT 20477</strain>
    </source>
</reference>
<dbReference type="AlphaFoldDB" id="A0A9W9T8W1"/>
<feature type="region of interest" description="Disordered" evidence="1">
    <location>
        <begin position="1"/>
        <end position="43"/>
    </location>
</feature>